<reference evidence="2" key="1">
    <citation type="submission" date="2015-09" db="EMBL/GenBank/DDBJ databases">
        <title>Complete sequence of Algoriphagus sp. M8-2.</title>
        <authorList>
            <person name="Shintani M."/>
        </authorList>
    </citation>
    <scope>NUCLEOTIDE SEQUENCE [LARGE SCALE GENOMIC DNA]</scope>
    <source>
        <strain evidence="2">M8-2</strain>
    </source>
</reference>
<name>A0A142EQM8_9BACT</name>
<dbReference type="PATRIC" id="fig|1727163.4.peg.2789"/>
<gene>
    <name evidence="1" type="ORF">AO498_13375</name>
</gene>
<protein>
    <submittedName>
        <fullName evidence="1">Uncharacterized protein</fullName>
    </submittedName>
</protein>
<dbReference type="RefSeq" id="WP_067548614.1">
    <property type="nucleotide sequence ID" value="NZ_CP012836.1"/>
</dbReference>
<dbReference type="OrthoDB" id="2575320at2"/>
<proteinExistence type="predicted"/>
<keyword evidence="2" id="KW-1185">Reference proteome</keyword>
<dbReference type="AlphaFoldDB" id="A0A142EQM8"/>
<evidence type="ECO:0000313" key="2">
    <source>
        <dbReference type="Proteomes" id="UP000073816"/>
    </source>
</evidence>
<dbReference type="KEGG" id="alm:AO498_13375"/>
<organism evidence="1 2">
    <name type="scientific">Algoriphagus sanaruensis</name>
    <dbReference type="NCBI Taxonomy" id="1727163"/>
    <lineage>
        <taxon>Bacteria</taxon>
        <taxon>Pseudomonadati</taxon>
        <taxon>Bacteroidota</taxon>
        <taxon>Cytophagia</taxon>
        <taxon>Cytophagales</taxon>
        <taxon>Cyclobacteriaceae</taxon>
        <taxon>Algoriphagus</taxon>
    </lineage>
</organism>
<evidence type="ECO:0000313" key="1">
    <source>
        <dbReference type="EMBL" id="AMQ57433.1"/>
    </source>
</evidence>
<dbReference type="STRING" id="1727163.AO498_13375"/>
<sequence>MDNAHQVIDLDLWIDLSLIQRQNHLKNQFQQILERVSDFFPSEDLVKIYGRSKGKKISKGNELVGSPYLVLDLFRDFDPLMGLNFRILCWMGRGCFLMILGGKEVKLPTENLLSQGFAFGLAQQKWDFEKLILENSTARSMDVIQASQQEFSLWIKEVSLKNSIDLNSTLLTTEVKKILDYLDQRKK</sequence>
<dbReference type="Proteomes" id="UP000073816">
    <property type="component" value="Chromosome"/>
</dbReference>
<reference evidence="1 2" key="2">
    <citation type="journal article" date="2016" name="Genome Announc.">
        <title>Complete Genome Sequence of Algoriphagus sp. Strain M8-2, Isolated from a Brackish Lake.</title>
        <authorList>
            <person name="Muraguchi Y."/>
            <person name="Kushimoto K."/>
            <person name="Ohtsubo Y."/>
            <person name="Suzuki T."/>
            <person name="Dohra H."/>
            <person name="Kimbara K."/>
            <person name="Shintani M."/>
        </authorList>
    </citation>
    <scope>NUCLEOTIDE SEQUENCE [LARGE SCALE GENOMIC DNA]</scope>
    <source>
        <strain evidence="1 2">M8-2</strain>
    </source>
</reference>
<dbReference type="EMBL" id="CP012836">
    <property type="protein sequence ID" value="AMQ57433.1"/>
    <property type="molecule type" value="Genomic_DNA"/>
</dbReference>
<accession>A0A142EQM8</accession>